<gene>
    <name evidence="1" type="ORF">UW44_C0013G0021</name>
</gene>
<reference evidence="1 2" key="1">
    <citation type="journal article" date="2015" name="Nature">
        <title>rRNA introns, odd ribosomes, and small enigmatic genomes across a large radiation of phyla.</title>
        <authorList>
            <person name="Brown C.T."/>
            <person name="Hug L.A."/>
            <person name="Thomas B.C."/>
            <person name="Sharon I."/>
            <person name="Castelle C.J."/>
            <person name="Singh A."/>
            <person name="Wilkins M.J."/>
            <person name="Williams K.H."/>
            <person name="Banfield J.F."/>
        </authorList>
    </citation>
    <scope>NUCLEOTIDE SEQUENCE [LARGE SCALE GENOMIC DNA]</scope>
</reference>
<proteinExistence type="predicted"/>
<organism evidence="1 2">
    <name type="scientific">Candidatus Collierbacteria bacterium GW2011_GWB2_44_22</name>
    <dbReference type="NCBI Taxonomy" id="1618387"/>
    <lineage>
        <taxon>Bacteria</taxon>
        <taxon>Candidatus Collieribacteriota</taxon>
    </lineage>
</organism>
<accession>A0A0G1HW21</accession>
<dbReference type="EMBL" id="LCIH01000013">
    <property type="protein sequence ID" value="KKT51301.1"/>
    <property type="molecule type" value="Genomic_DNA"/>
</dbReference>
<evidence type="ECO:0000313" key="1">
    <source>
        <dbReference type="EMBL" id="KKT51301.1"/>
    </source>
</evidence>
<protein>
    <submittedName>
        <fullName evidence="1">Uncharacterized protein</fullName>
    </submittedName>
</protein>
<dbReference type="STRING" id="1618387.UW44_C0013G0021"/>
<comment type="caution">
    <text evidence="1">The sequence shown here is derived from an EMBL/GenBank/DDBJ whole genome shotgun (WGS) entry which is preliminary data.</text>
</comment>
<dbReference type="Proteomes" id="UP000034006">
    <property type="component" value="Unassembled WGS sequence"/>
</dbReference>
<dbReference type="AlphaFoldDB" id="A0A0G1HW21"/>
<evidence type="ECO:0000313" key="2">
    <source>
        <dbReference type="Proteomes" id="UP000034006"/>
    </source>
</evidence>
<name>A0A0G1HW21_9BACT</name>
<sequence length="1004" mass="111015">MKKFVLIIPIFIFLNFFFFKVIFAASFSPTPSLSPSPSSSEPNPGPPVGITCGNTMCLAGEVCIKYPMDLDLHCVPQSIIDDPITPIGDNPDVPEDCWKQLGSQNGIFPPNSSCWNHFQNAQVDIMQYERTCIYEPIAHYSSKRYLNSDTPDIDQPFSKCGIGDSGPGGPPAPGGADPECLIAMLVYTDVREAETGSYGPSPDTEANYSADFIAQNYLYTSLFGRPMDLSDSYDPQNNAGNDGRPTREAYRTYWRLLPASNQANLRSFVLNMANKDQIDNINFDFVDRNGLKKKTDFKKLYNALSKQVILFWHWPFIRVGCLTDYPVCPEYAQATESLKPMFQELRELALDLDLGFLADAAILTYEAAISAFGNDLDGPYAAFVPFDFNSTRSYIVKKKDEKEESYYGDYPWAPYLIDADNAGRYGTNKPGLTNVSRESVPYVGAIYQGLLSPKFGMFPALQPQWIVDKYASPSGISDYRIGNTLQTLPEVKLAQKGYLERVKEETIAIVTNPFGWLWNKITDFFTNDELKKVGYTENEIDNLNEKVKDGYANITCPLPVSYHLIAPKTAAGDRGDPNQRPADDHHQVLSIRGDKLSWNYDPQCHPPTEKEKCDATHCWIEYDSCPINEVEGRYKDPGTGMCCRRRWTVEGISHGKTLNVLNNPKHTDIKETVVNNDQYSFYKMILPDGVDKTVNASIDAPIARHFVSYRVDGVDAGATATGPNGNSDILNPAEPINRVNNLAQDSMHLLQNCWTVPKSLQNSPRCMPLLTPTPTPACGTDLSFLKGGSCKLCNTDKITQFTRYVHESQVPENIPKTLQDILETVGSTFSVPPSSVLAVMLHEGAFNRSFLTWTDANAKEWAVCGGAMPIADGQMCDPAMYSAEACSSSGSCDISIAGFGWRPYYFWEGEGETANWTAVQEIDPSRTKETISPCNLLDAAAATAKALSRGAAYVPPTVTSDTCFELPMTNTSIPGSCSSWTDATVLQSHVSYAGYCPETFSCGQ</sequence>